<gene>
    <name evidence="1" type="ORF">P186_1961</name>
</gene>
<evidence type="ECO:0000313" key="1">
    <source>
        <dbReference type="EMBL" id="AET33363.1"/>
    </source>
</evidence>
<dbReference type="AlphaFoldDB" id="G7VI03"/>
<reference evidence="1 2" key="1">
    <citation type="journal article" date="2012" name="J. Bacteriol.">
        <title>Complete genome sequence of strain 1860, a crenarchaeon of the genus pyrobaculum able to grow with various electron acceptors.</title>
        <authorList>
            <person name="Mardanov A.V."/>
            <person name="Gumerov V.M."/>
            <person name="Slobodkina G.B."/>
            <person name="Beletsky A.V."/>
            <person name="Bonch-Osmolovskaya E.A."/>
            <person name="Ravin N.V."/>
            <person name="Skryabin K.G."/>
        </authorList>
    </citation>
    <scope>NUCLEOTIDE SEQUENCE [LARGE SCALE GENOMIC DNA]</scope>
    <source>
        <strain evidence="1 2">1860</strain>
    </source>
</reference>
<organism evidence="1 2">
    <name type="scientific">Pyrobaculum ferrireducens</name>
    <dbReference type="NCBI Taxonomy" id="1104324"/>
    <lineage>
        <taxon>Archaea</taxon>
        <taxon>Thermoproteota</taxon>
        <taxon>Thermoprotei</taxon>
        <taxon>Thermoproteales</taxon>
        <taxon>Thermoproteaceae</taxon>
        <taxon>Pyrobaculum</taxon>
    </lineage>
</organism>
<dbReference type="STRING" id="1104324.P186_1961"/>
<evidence type="ECO:0000313" key="2">
    <source>
        <dbReference type="Proteomes" id="UP000005867"/>
    </source>
</evidence>
<dbReference type="BioCyc" id="PSP1104324:GJSN-1919-MONOMER"/>
<dbReference type="eggNOG" id="arCOG01411">
    <property type="taxonomic scope" value="Archaea"/>
</dbReference>
<accession>G7VI03</accession>
<dbReference type="HOGENOM" id="CLU_1159095_0_0_2"/>
<dbReference type="Proteomes" id="UP000005867">
    <property type="component" value="Chromosome"/>
</dbReference>
<dbReference type="EMBL" id="CP003098">
    <property type="protein sequence ID" value="AET33363.1"/>
    <property type="molecule type" value="Genomic_DNA"/>
</dbReference>
<name>G7VI03_9CREN</name>
<proteinExistence type="predicted"/>
<dbReference type="KEGG" id="pyr:P186_1961"/>
<sequence length="239" mass="28324">MLELLKDRSILRYHYPEIVSSIVKNLVENRLVKLPGDVDLYLAQSRYVVEFLRRYGVPWENIILLHEPLEEEFIKSALDANLPAKKENAVAWNRRKSNTVGYKLAKLLRDRFKVYELFNVGKEKMVDILSRTKVFIDIGWHPGRDRPPREAVAMWNVPLVNNHGGLYYYEDYPVPHKYKIDCYDICNKVSYKELVDRVIDFVENYDAHIKVFEDFRRYIVEEPELFIKDVGMLVKRLGV</sequence>
<keyword evidence="2" id="KW-1185">Reference proteome</keyword>
<protein>
    <submittedName>
        <fullName evidence="1">Uncharacterized protein</fullName>
    </submittedName>
</protein>